<dbReference type="Proteomes" id="UP000663864">
    <property type="component" value="Unassembled WGS sequence"/>
</dbReference>
<reference evidence="2" key="1">
    <citation type="submission" date="2021-02" db="EMBL/GenBank/DDBJ databases">
        <authorList>
            <person name="Nowell W R."/>
        </authorList>
    </citation>
    <scope>NUCLEOTIDE SEQUENCE</scope>
</reference>
<dbReference type="AlphaFoldDB" id="A0A819XWV7"/>
<organism evidence="2 3">
    <name type="scientific">Rotaria sordida</name>
    <dbReference type="NCBI Taxonomy" id="392033"/>
    <lineage>
        <taxon>Eukaryota</taxon>
        <taxon>Metazoa</taxon>
        <taxon>Spiralia</taxon>
        <taxon>Gnathifera</taxon>
        <taxon>Rotifera</taxon>
        <taxon>Eurotatoria</taxon>
        <taxon>Bdelloidea</taxon>
        <taxon>Philodinida</taxon>
        <taxon>Philodinidae</taxon>
        <taxon>Rotaria</taxon>
    </lineage>
</organism>
<dbReference type="EMBL" id="CAJNOT010002944">
    <property type="protein sequence ID" value="CAF1354084.1"/>
    <property type="molecule type" value="Genomic_DNA"/>
</dbReference>
<gene>
    <name evidence="2" type="ORF">JBS370_LOCUS33873</name>
    <name evidence="1" type="ORF">ZHD862_LOCUS30721</name>
</gene>
<evidence type="ECO:0000313" key="3">
    <source>
        <dbReference type="Proteomes" id="UP000663836"/>
    </source>
</evidence>
<accession>A0A819XWV7</accession>
<dbReference type="EMBL" id="CAJOBD010010183">
    <property type="protein sequence ID" value="CAF4148661.1"/>
    <property type="molecule type" value="Genomic_DNA"/>
</dbReference>
<protein>
    <submittedName>
        <fullName evidence="2">Uncharacterized protein</fullName>
    </submittedName>
</protein>
<proteinExistence type="predicted"/>
<dbReference type="Proteomes" id="UP000663836">
    <property type="component" value="Unassembled WGS sequence"/>
</dbReference>
<evidence type="ECO:0000313" key="1">
    <source>
        <dbReference type="EMBL" id="CAF1354084.1"/>
    </source>
</evidence>
<sequence>MLHEQSDKDKKQFRSFVLHLKKLHPSWKPKDIAKFLLQSENPPSYTTTNALRLKIWRILKRNQVDDLSRSGAPPTTTTIEYIEAVKQAIRLNKMHLLGMSMPNFKIKDIKHQILQFGDGTFTLTPQYNQHNEDVMLWGGISYRGLFPKHSPIFVDDWLESIRSEGDDCRKKMYFTSERYAKFIRTIVA</sequence>
<evidence type="ECO:0000313" key="2">
    <source>
        <dbReference type="EMBL" id="CAF4148661.1"/>
    </source>
</evidence>
<comment type="caution">
    <text evidence="2">The sequence shown here is derived from an EMBL/GenBank/DDBJ whole genome shotgun (WGS) entry which is preliminary data.</text>
</comment>
<name>A0A819XWV7_9BILA</name>